<dbReference type="PRINTS" id="PR01407">
    <property type="entry name" value="BUTYPHLNCDUF"/>
</dbReference>
<proteinExistence type="predicted"/>
<dbReference type="InterPro" id="IPR050143">
    <property type="entry name" value="TRIM/RBCC"/>
</dbReference>
<dbReference type="Pfam" id="PF00622">
    <property type="entry name" value="SPRY"/>
    <property type="match status" value="1"/>
</dbReference>
<accession>A0AAD8Z1A2</accession>
<organism evidence="9 10">
    <name type="scientific">Electrophorus voltai</name>
    <dbReference type="NCBI Taxonomy" id="2609070"/>
    <lineage>
        <taxon>Eukaryota</taxon>
        <taxon>Metazoa</taxon>
        <taxon>Chordata</taxon>
        <taxon>Craniata</taxon>
        <taxon>Vertebrata</taxon>
        <taxon>Euteleostomi</taxon>
        <taxon>Actinopterygii</taxon>
        <taxon>Neopterygii</taxon>
        <taxon>Teleostei</taxon>
        <taxon>Ostariophysi</taxon>
        <taxon>Gymnotiformes</taxon>
        <taxon>Gymnotoidei</taxon>
        <taxon>Gymnotidae</taxon>
        <taxon>Electrophorus</taxon>
    </lineage>
</organism>
<dbReference type="CDD" id="cd12893">
    <property type="entry name" value="SPRY_PRY_TRIM35"/>
    <property type="match status" value="1"/>
</dbReference>
<feature type="domain" description="B box-type" evidence="7">
    <location>
        <begin position="114"/>
        <end position="155"/>
    </location>
</feature>
<feature type="coiled-coil region" evidence="5">
    <location>
        <begin position="177"/>
        <end position="255"/>
    </location>
</feature>
<dbReference type="Proteomes" id="UP001239994">
    <property type="component" value="Unassembled WGS sequence"/>
</dbReference>
<keyword evidence="5" id="KW-0175">Coiled coil</keyword>
<dbReference type="Gene3D" id="3.30.40.10">
    <property type="entry name" value="Zinc/RING finger domain, C3HC4 (zinc finger)"/>
    <property type="match status" value="1"/>
</dbReference>
<dbReference type="SUPFAM" id="SSF57850">
    <property type="entry name" value="RING/U-box"/>
    <property type="match status" value="1"/>
</dbReference>
<dbReference type="EMBL" id="JAROKS010000022">
    <property type="protein sequence ID" value="KAK1789609.1"/>
    <property type="molecule type" value="Genomic_DNA"/>
</dbReference>
<evidence type="ECO:0000256" key="1">
    <source>
        <dbReference type="ARBA" id="ARBA00022723"/>
    </source>
</evidence>
<keyword evidence="2 4" id="KW-0863">Zinc-finger</keyword>
<dbReference type="InterPro" id="IPR003877">
    <property type="entry name" value="SPRY_dom"/>
</dbReference>
<dbReference type="InterPro" id="IPR013320">
    <property type="entry name" value="ConA-like_dom_sf"/>
</dbReference>
<feature type="domain" description="B30.2/SPRY" evidence="8">
    <location>
        <begin position="303"/>
        <end position="487"/>
    </location>
</feature>
<dbReference type="SUPFAM" id="SSF49899">
    <property type="entry name" value="Concanavalin A-like lectins/glucanases"/>
    <property type="match status" value="1"/>
</dbReference>
<gene>
    <name evidence="9" type="ORF">P4O66_015511</name>
</gene>
<keyword evidence="10" id="KW-1185">Reference proteome</keyword>
<dbReference type="Pfam" id="PF13445">
    <property type="entry name" value="zf-RING_UBOX"/>
    <property type="match status" value="1"/>
</dbReference>
<dbReference type="SMART" id="SM00589">
    <property type="entry name" value="PRY"/>
    <property type="match status" value="1"/>
</dbReference>
<dbReference type="SMART" id="SM00336">
    <property type="entry name" value="BBOX"/>
    <property type="match status" value="1"/>
</dbReference>
<sequence>MFRHTFLLERKGKCPAPKNQLSNKYNKYSLVMAEGRSLLEEDFNCPICCDIFKGPVVLKCSHSLCEECLREYWGTQAVLQCPVCRKECSPDEPTRSLAFTSLCENFKNRKCAAAAVDICPEHDEKLKLFCFEDKQPICVVCYTSKKHKDHHCSPIVEAVEDLKAEVKSGISGLRHNLQILNKSKAEYELLAETIKDERQNVEKMLKQEFDSLHQVLKEEEEARILALREEEMKKYEKTKKRIEKLSSEILNLSMTIQVSSQKIEMDEITFLQHYANNHYSPAKYMLPEPDMISGIDTAKHLRFLNLNLQAKMCELLKDPPQLVTLDPNTASNKLVVSEDMCSVFYVEQKLTVPDNPERLYVGVLGSQGFRSGLHCWDVEVGDNDHWTVGVVKESIERKKLLKMDPCSGMWSIRFTSGKYRVGVKARKELSLPEKPRVIRVLLDCDSGTVTFSDPSKGPSVYTFTDTFTETLFPYFNTASTVCPLRIS</sequence>
<evidence type="ECO:0000256" key="4">
    <source>
        <dbReference type="PROSITE-ProRule" id="PRU00024"/>
    </source>
</evidence>
<evidence type="ECO:0000313" key="9">
    <source>
        <dbReference type="EMBL" id="KAK1789609.1"/>
    </source>
</evidence>
<dbReference type="SMART" id="SM00449">
    <property type="entry name" value="SPRY"/>
    <property type="match status" value="1"/>
</dbReference>
<dbReference type="GO" id="GO:0008270">
    <property type="term" value="F:zinc ion binding"/>
    <property type="evidence" value="ECO:0007669"/>
    <property type="project" value="UniProtKB-KW"/>
</dbReference>
<dbReference type="Gene3D" id="2.60.120.920">
    <property type="match status" value="1"/>
</dbReference>
<reference evidence="9" key="1">
    <citation type="submission" date="2023-03" db="EMBL/GenBank/DDBJ databases">
        <title>Electrophorus voltai genome.</title>
        <authorList>
            <person name="Bian C."/>
        </authorList>
    </citation>
    <scope>NUCLEOTIDE SEQUENCE</scope>
    <source>
        <strain evidence="9">CB-2022</strain>
        <tissue evidence="9">Muscle</tissue>
    </source>
</reference>
<evidence type="ECO:0000256" key="3">
    <source>
        <dbReference type="ARBA" id="ARBA00022833"/>
    </source>
</evidence>
<dbReference type="InterPro" id="IPR013083">
    <property type="entry name" value="Znf_RING/FYVE/PHD"/>
</dbReference>
<evidence type="ECO:0000259" key="7">
    <source>
        <dbReference type="PROSITE" id="PS50119"/>
    </source>
</evidence>
<dbReference type="FunFam" id="2.60.120.920:FF:000004">
    <property type="entry name" value="Butyrophilin subfamily 1 member A1"/>
    <property type="match status" value="1"/>
</dbReference>
<dbReference type="PROSITE" id="PS50089">
    <property type="entry name" value="ZF_RING_2"/>
    <property type="match status" value="1"/>
</dbReference>
<keyword evidence="3" id="KW-0862">Zinc</keyword>
<dbReference type="SMART" id="SM00184">
    <property type="entry name" value="RING"/>
    <property type="match status" value="1"/>
</dbReference>
<protein>
    <recommendedName>
        <fullName evidence="11">Tripartite motif containing 35-13</fullName>
    </recommendedName>
</protein>
<dbReference type="InterPro" id="IPR001841">
    <property type="entry name" value="Znf_RING"/>
</dbReference>
<dbReference type="PROSITE" id="PS50188">
    <property type="entry name" value="B302_SPRY"/>
    <property type="match status" value="1"/>
</dbReference>
<dbReference type="PROSITE" id="PS50119">
    <property type="entry name" value="ZF_BBOX"/>
    <property type="match status" value="1"/>
</dbReference>
<evidence type="ECO:0000256" key="5">
    <source>
        <dbReference type="SAM" id="Coils"/>
    </source>
</evidence>
<dbReference type="SUPFAM" id="SSF57845">
    <property type="entry name" value="B-box zinc-binding domain"/>
    <property type="match status" value="1"/>
</dbReference>
<dbReference type="PROSITE" id="PS00518">
    <property type="entry name" value="ZF_RING_1"/>
    <property type="match status" value="1"/>
</dbReference>
<dbReference type="Gene3D" id="3.30.160.60">
    <property type="entry name" value="Classic Zinc Finger"/>
    <property type="match status" value="1"/>
</dbReference>
<evidence type="ECO:0008006" key="11">
    <source>
        <dbReference type="Google" id="ProtNLM"/>
    </source>
</evidence>
<dbReference type="InterPro" id="IPR017907">
    <property type="entry name" value="Znf_RING_CS"/>
</dbReference>
<dbReference type="InterPro" id="IPR000315">
    <property type="entry name" value="Znf_B-box"/>
</dbReference>
<dbReference type="PANTHER" id="PTHR24103">
    <property type="entry name" value="E3 UBIQUITIN-PROTEIN LIGASE TRIM"/>
    <property type="match status" value="1"/>
</dbReference>
<dbReference type="InterPro" id="IPR003879">
    <property type="entry name" value="Butyrophylin_SPRY"/>
</dbReference>
<evidence type="ECO:0000256" key="2">
    <source>
        <dbReference type="ARBA" id="ARBA00022771"/>
    </source>
</evidence>
<dbReference type="InterPro" id="IPR001870">
    <property type="entry name" value="B30.2/SPRY"/>
</dbReference>
<evidence type="ECO:0000313" key="10">
    <source>
        <dbReference type="Proteomes" id="UP001239994"/>
    </source>
</evidence>
<dbReference type="InterPro" id="IPR043136">
    <property type="entry name" value="B30.2/SPRY_sf"/>
</dbReference>
<evidence type="ECO:0000259" key="8">
    <source>
        <dbReference type="PROSITE" id="PS50188"/>
    </source>
</evidence>
<evidence type="ECO:0000259" key="6">
    <source>
        <dbReference type="PROSITE" id="PS50089"/>
    </source>
</evidence>
<dbReference type="InterPro" id="IPR027370">
    <property type="entry name" value="Znf-RING_euk"/>
</dbReference>
<dbReference type="Pfam" id="PF00643">
    <property type="entry name" value="zf-B_box"/>
    <property type="match status" value="1"/>
</dbReference>
<dbReference type="Pfam" id="PF13765">
    <property type="entry name" value="PRY"/>
    <property type="match status" value="1"/>
</dbReference>
<dbReference type="AlphaFoldDB" id="A0AAD8Z1A2"/>
<name>A0AAD8Z1A2_9TELE</name>
<comment type="caution">
    <text evidence="9">The sequence shown here is derived from an EMBL/GenBank/DDBJ whole genome shotgun (WGS) entry which is preliminary data.</text>
</comment>
<keyword evidence="1" id="KW-0479">Metal-binding</keyword>
<dbReference type="InterPro" id="IPR006574">
    <property type="entry name" value="PRY"/>
</dbReference>
<feature type="domain" description="RING-type" evidence="6">
    <location>
        <begin position="45"/>
        <end position="85"/>
    </location>
</feature>